<keyword evidence="1" id="KW-0472">Membrane</keyword>
<organism evidence="2 3">
    <name type="scientific">Candidatus Magasanikbacteria bacterium RIFCSPHIGHO2_02_FULL_51_14</name>
    <dbReference type="NCBI Taxonomy" id="1798683"/>
    <lineage>
        <taxon>Bacteria</taxon>
        <taxon>Candidatus Magasanikiibacteriota</taxon>
    </lineage>
</organism>
<dbReference type="STRING" id="1798683.A3C90_03525"/>
<comment type="caution">
    <text evidence="2">The sequence shown here is derived from an EMBL/GenBank/DDBJ whole genome shotgun (WGS) entry which is preliminary data.</text>
</comment>
<dbReference type="Pfam" id="PF13196">
    <property type="entry name" value="DUF4012"/>
    <property type="match status" value="1"/>
</dbReference>
<feature type="transmembrane region" description="Helical" evidence="1">
    <location>
        <begin position="12"/>
        <end position="31"/>
    </location>
</feature>
<keyword evidence="1" id="KW-0812">Transmembrane</keyword>
<evidence type="ECO:0000313" key="2">
    <source>
        <dbReference type="EMBL" id="OGH69683.1"/>
    </source>
</evidence>
<evidence type="ECO:0008006" key="4">
    <source>
        <dbReference type="Google" id="ProtNLM"/>
    </source>
</evidence>
<sequence>MLFHKKEKRRLWPYALLVFFVLIGGAGVWAYRWVKNLTPETVFENSLVQQIVRDQADEQGQKLFALLPQLLGIESPKTYLILFENNTELRPAGGFIGAYAVARVSNGDIEVLKIEGTETLDRQTPETWRPVPPAPITEHLGVDRWYFRDSNWSPDFAESAQKALELYRGEGGLLANDIDVVLAITPTVLEELLRISGPVSVEGITFDAANVTETLEYEVEYGYAERGIVLHERKRILEPFARVLIDRIKKTLLPRAGEYIETFAKLAEEKQILFYSPKETLQREYGDLGISGVVTSTGGDYLLWADANLAALKTDHAIQRNLTYSFEKRRDGRYVATTSMEYAHTGTFDWRTTRYRTYARVFVPRGSELVSVEGAMKTDRSAEPGTVDMGQELGKQWFGSFTSIEPGTTSTLSFIYLLPDAIGKQIENGLYTLFVQKQSGTIAHGLTLDLNFDTTISAATPAERQEEWGDEVYRVESVLRVDRGFTVEF</sequence>
<name>A0A1F6MDZ1_9BACT</name>
<evidence type="ECO:0000256" key="1">
    <source>
        <dbReference type="SAM" id="Phobius"/>
    </source>
</evidence>
<proteinExistence type="predicted"/>
<gene>
    <name evidence="2" type="ORF">A3C90_03525</name>
</gene>
<reference evidence="2 3" key="1">
    <citation type="journal article" date="2016" name="Nat. Commun.">
        <title>Thousands of microbial genomes shed light on interconnected biogeochemical processes in an aquifer system.</title>
        <authorList>
            <person name="Anantharaman K."/>
            <person name="Brown C.T."/>
            <person name="Hug L.A."/>
            <person name="Sharon I."/>
            <person name="Castelle C.J."/>
            <person name="Probst A.J."/>
            <person name="Thomas B.C."/>
            <person name="Singh A."/>
            <person name="Wilkins M.J."/>
            <person name="Karaoz U."/>
            <person name="Brodie E.L."/>
            <person name="Williams K.H."/>
            <person name="Hubbard S.S."/>
            <person name="Banfield J.F."/>
        </authorList>
    </citation>
    <scope>NUCLEOTIDE SEQUENCE [LARGE SCALE GENOMIC DNA]</scope>
</reference>
<keyword evidence="1" id="KW-1133">Transmembrane helix</keyword>
<evidence type="ECO:0000313" key="3">
    <source>
        <dbReference type="Proteomes" id="UP000177457"/>
    </source>
</evidence>
<dbReference type="EMBL" id="MFQE01000068">
    <property type="protein sequence ID" value="OGH69683.1"/>
    <property type="molecule type" value="Genomic_DNA"/>
</dbReference>
<dbReference type="InterPro" id="IPR025101">
    <property type="entry name" value="DUF4012"/>
</dbReference>
<dbReference type="Proteomes" id="UP000177457">
    <property type="component" value="Unassembled WGS sequence"/>
</dbReference>
<protein>
    <recommendedName>
        <fullName evidence="4">DUF4012 domain-containing protein</fullName>
    </recommendedName>
</protein>
<dbReference type="AlphaFoldDB" id="A0A1F6MDZ1"/>
<accession>A0A1F6MDZ1</accession>